<keyword evidence="4" id="KW-0804">Transcription</keyword>
<evidence type="ECO:0000256" key="3">
    <source>
        <dbReference type="ARBA" id="ARBA00023125"/>
    </source>
</evidence>
<feature type="domain" description="HTH lacI-type" evidence="5">
    <location>
        <begin position="2"/>
        <end position="56"/>
    </location>
</feature>
<dbReference type="EMBL" id="JAJEQN010000058">
    <property type="protein sequence ID" value="MCC2222948.1"/>
    <property type="molecule type" value="Genomic_DNA"/>
</dbReference>
<comment type="caution">
    <text evidence="6">The sequence shown here is derived from an EMBL/GenBank/DDBJ whole genome shotgun (WGS) entry which is preliminary data.</text>
</comment>
<sequence length="339" mass="37055">MVSLKDIAAACGVSASTVSKALNDLDDISEKRKAMIRQKANEMGYLPNMAARALKTKMTHNIGVLFIDDYHSGLTHPYFAPVLESLKTEVENLGYDITFINKNVGGREMSYLEHCRYRNVDGVVIANVDFTKEEVVELVESDIPVVTIDHVFNNCPAVVSDNIKGVRELTEYVISMGHKKIAYIHGQQNSVTKVRLASFYRTMEEHGLSVPDEYVPEAPYLEAEASADVTKKLLALKNPPTCILYPDDYTAIGGIAVIREAGLSIPSDISVAGYDGISLIQQFQPKLTTYAQDMSGIGKAAAQAIVDQIERPKSALVELIVKAGAVMPGASVRCLNENE</sequence>
<gene>
    <name evidence="6" type="ORF">LKD48_15205</name>
</gene>
<dbReference type="PANTHER" id="PTHR30146">
    <property type="entry name" value="LACI-RELATED TRANSCRIPTIONAL REPRESSOR"/>
    <property type="match status" value="1"/>
</dbReference>
<keyword evidence="2" id="KW-0805">Transcription regulation</keyword>
<proteinExistence type="predicted"/>
<evidence type="ECO:0000256" key="1">
    <source>
        <dbReference type="ARBA" id="ARBA00022491"/>
    </source>
</evidence>
<dbReference type="CDD" id="cd06267">
    <property type="entry name" value="PBP1_LacI_sugar_binding-like"/>
    <property type="match status" value="1"/>
</dbReference>
<dbReference type="SMART" id="SM00354">
    <property type="entry name" value="HTH_LACI"/>
    <property type="match status" value="1"/>
</dbReference>
<dbReference type="PROSITE" id="PS50932">
    <property type="entry name" value="HTH_LACI_2"/>
    <property type="match status" value="1"/>
</dbReference>
<dbReference type="AlphaFoldDB" id="A0AAE3E651"/>
<dbReference type="PANTHER" id="PTHR30146:SF148">
    <property type="entry name" value="HTH-TYPE TRANSCRIPTIONAL REPRESSOR PURR-RELATED"/>
    <property type="match status" value="1"/>
</dbReference>
<dbReference type="GO" id="GO:0003700">
    <property type="term" value="F:DNA-binding transcription factor activity"/>
    <property type="evidence" value="ECO:0007669"/>
    <property type="project" value="TreeGrafter"/>
</dbReference>
<keyword evidence="1" id="KW-0678">Repressor</keyword>
<dbReference type="Pfam" id="PF00356">
    <property type="entry name" value="LacI"/>
    <property type="match status" value="1"/>
</dbReference>
<evidence type="ECO:0000259" key="5">
    <source>
        <dbReference type="PROSITE" id="PS50932"/>
    </source>
</evidence>
<dbReference type="Proteomes" id="UP001198200">
    <property type="component" value="Unassembled WGS sequence"/>
</dbReference>
<dbReference type="InterPro" id="IPR028082">
    <property type="entry name" value="Peripla_BP_I"/>
</dbReference>
<evidence type="ECO:0000313" key="6">
    <source>
        <dbReference type="EMBL" id="MCC2222948.1"/>
    </source>
</evidence>
<dbReference type="Gene3D" id="1.10.260.40">
    <property type="entry name" value="lambda repressor-like DNA-binding domains"/>
    <property type="match status" value="1"/>
</dbReference>
<evidence type="ECO:0000256" key="4">
    <source>
        <dbReference type="ARBA" id="ARBA00023163"/>
    </source>
</evidence>
<keyword evidence="3" id="KW-0238">DNA-binding</keyword>
<dbReference type="Pfam" id="PF13377">
    <property type="entry name" value="Peripla_BP_3"/>
    <property type="match status" value="1"/>
</dbReference>
<dbReference type="SUPFAM" id="SSF47413">
    <property type="entry name" value="lambda repressor-like DNA-binding domains"/>
    <property type="match status" value="1"/>
</dbReference>
<dbReference type="Gene3D" id="3.40.50.2300">
    <property type="match status" value="2"/>
</dbReference>
<dbReference type="GO" id="GO:0000976">
    <property type="term" value="F:transcription cis-regulatory region binding"/>
    <property type="evidence" value="ECO:0007669"/>
    <property type="project" value="TreeGrafter"/>
</dbReference>
<accession>A0AAE3E651</accession>
<reference evidence="6 7" key="1">
    <citation type="submission" date="2021-10" db="EMBL/GenBank/DDBJ databases">
        <title>Anaerobic single-cell dispensing facilitates the cultivation of human gut bacteria.</title>
        <authorList>
            <person name="Afrizal A."/>
        </authorList>
    </citation>
    <scope>NUCLEOTIDE SEQUENCE [LARGE SCALE GENOMIC DNA]</scope>
    <source>
        <strain evidence="6 7">CLA-AA-H224</strain>
    </source>
</reference>
<dbReference type="CDD" id="cd01392">
    <property type="entry name" value="HTH_LacI"/>
    <property type="match status" value="1"/>
</dbReference>
<dbReference type="RefSeq" id="WP_308732487.1">
    <property type="nucleotide sequence ID" value="NZ_JAJEQN010000058.1"/>
</dbReference>
<dbReference type="InterPro" id="IPR000843">
    <property type="entry name" value="HTH_LacI"/>
</dbReference>
<keyword evidence="7" id="KW-1185">Reference proteome</keyword>
<dbReference type="InterPro" id="IPR046335">
    <property type="entry name" value="LacI/GalR-like_sensor"/>
</dbReference>
<organism evidence="6 7">
    <name type="scientific">Anthropogastromicrobium aceti</name>
    <dbReference type="NCBI Taxonomy" id="2981768"/>
    <lineage>
        <taxon>Bacteria</taxon>
        <taxon>Bacillati</taxon>
        <taxon>Bacillota</taxon>
        <taxon>Clostridia</taxon>
        <taxon>Lachnospirales</taxon>
        <taxon>Lachnospiraceae</taxon>
        <taxon>Anthropogastromicrobium</taxon>
    </lineage>
</organism>
<name>A0AAE3E651_9FIRM</name>
<protein>
    <submittedName>
        <fullName evidence="6">LacI family transcriptional regulator</fullName>
    </submittedName>
</protein>
<evidence type="ECO:0000313" key="7">
    <source>
        <dbReference type="Proteomes" id="UP001198200"/>
    </source>
</evidence>
<dbReference type="SUPFAM" id="SSF53822">
    <property type="entry name" value="Periplasmic binding protein-like I"/>
    <property type="match status" value="1"/>
</dbReference>
<dbReference type="InterPro" id="IPR010982">
    <property type="entry name" value="Lambda_DNA-bd_dom_sf"/>
</dbReference>
<evidence type="ECO:0000256" key="2">
    <source>
        <dbReference type="ARBA" id="ARBA00023015"/>
    </source>
</evidence>